<comment type="caution">
    <text evidence="1">The sequence shown here is derived from an EMBL/GenBank/DDBJ whole genome shotgun (WGS) entry which is preliminary data.</text>
</comment>
<reference evidence="1 2" key="1">
    <citation type="submission" date="2024-01" db="EMBL/GenBank/DDBJ databases">
        <title>Genome assemblies of Stephania.</title>
        <authorList>
            <person name="Yang L."/>
        </authorList>
    </citation>
    <scope>NUCLEOTIDE SEQUENCE [LARGE SCALE GENOMIC DNA]</scope>
    <source>
        <strain evidence="1">YNDBR</strain>
        <tissue evidence="1">Leaf</tissue>
    </source>
</reference>
<dbReference type="AlphaFoldDB" id="A0AAP0LCE6"/>
<protein>
    <submittedName>
        <fullName evidence="1">Uncharacterized protein</fullName>
    </submittedName>
</protein>
<gene>
    <name evidence="1" type="ORF">Syun_000722</name>
</gene>
<evidence type="ECO:0000313" key="2">
    <source>
        <dbReference type="Proteomes" id="UP001420932"/>
    </source>
</evidence>
<keyword evidence="2" id="KW-1185">Reference proteome</keyword>
<dbReference type="Proteomes" id="UP001420932">
    <property type="component" value="Unassembled WGS sequence"/>
</dbReference>
<accession>A0AAP0LCE6</accession>
<sequence length="51" mass="6039">MHFKLSFMFHAKCFSKLDYSVDYIYIPVETEPPIESLPVIVVIRQHAKIKE</sequence>
<evidence type="ECO:0000313" key="1">
    <source>
        <dbReference type="EMBL" id="KAK9168582.1"/>
    </source>
</evidence>
<dbReference type="EMBL" id="JBBNAF010000001">
    <property type="protein sequence ID" value="KAK9168582.1"/>
    <property type="molecule type" value="Genomic_DNA"/>
</dbReference>
<organism evidence="1 2">
    <name type="scientific">Stephania yunnanensis</name>
    <dbReference type="NCBI Taxonomy" id="152371"/>
    <lineage>
        <taxon>Eukaryota</taxon>
        <taxon>Viridiplantae</taxon>
        <taxon>Streptophyta</taxon>
        <taxon>Embryophyta</taxon>
        <taxon>Tracheophyta</taxon>
        <taxon>Spermatophyta</taxon>
        <taxon>Magnoliopsida</taxon>
        <taxon>Ranunculales</taxon>
        <taxon>Menispermaceae</taxon>
        <taxon>Menispermoideae</taxon>
        <taxon>Cissampelideae</taxon>
        <taxon>Stephania</taxon>
    </lineage>
</organism>
<proteinExistence type="predicted"/>
<name>A0AAP0LCE6_9MAGN</name>